<evidence type="ECO:0000256" key="1">
    <source>
        <dbReference type="ARBA" id="ARBA00001946"/>
    </source>
</evidence>
<accession>A0A9P1FLS5</accession>
<dbReference type="Pfam" id="PF00311">
    <property type="entry name" value="PEPcase"/>
    <property type="match status" value="1"/>
</dbReference>
<evidence type="ECO:0000256" key="5">
    <source>
        <dbReference type="ARBA" id="ARBA00022490"/>
    </source>
</evidence>
<dbReference type="InterPro" id="IPR018129">
    <property type="entry name" value="PEP_COase_Lys_AS"/>
</dbReference>
<dbReference type="InterPro" id="IPR015813">
    <property type="entry name" value="Pyrv/PenolPyrv_kinase-like_dom"/>
</dbReference>
<dbReference type="Proteomes" id="UP001152797">
    <property type="component" value="Unassembled WGS sequence"/>
</dbReference>
<comment type="cofactor">
    <cofactor evidence="1">
        <name>Mg(2+)</name>
        <dbReference type="ChEBI" id="CHEBI:18420"/>
    </cofactor>
</comment>
<feature type="active site" evidence="10">
    <location>
        <position position="161"/>
    </location>
</feature>
<dbReference type="SUPFAM" id="SSF51621">
    <property type="entry name" value="Phosphoenolpyruvate/pyruvate domain"/>
    <property type="match status" value="1"/>
</dbReference>
<dbReference type="InterPro" id="IPR021135">
    <property type="entry name" value="PEP_COase"/>
</dbReference>
<dbReference type="OrthoDB" id="1365747at2759"/>
<comment type="subcellular location">
    <subcellularLocation>
        <location evidence="2">Cytoplasm</location>
    </subcellularLocation>
</comment>
<comment type="catalytic activity">
    <reaction evidence="9">
        <text>oxaloacetate + phosphate = phosphoenolpyruvate + hydrogencarbonate</text>
        <dbReference type="Rhea" id="RHEA:28370"/>
        <dbReference type="ChEBI" id="CHEBI:16452"/>
        <dbReference type="ChEBI" id="CHEBI:17544"/>
        <dbReference type="ChEBI" id="CHEBI:43474"/>
        <dbReference type="ChEBI" id="CHEBI:58702"/>
        <dbReference type="EC" id="4.1.1.31"/>
    </reaction>
</comment>
<evidence type="ECO:0000256" key="10">
    <source>
        <dbReference type="PROSITE-ProRule" id="PRU10111"/>
    </source>
</evidence>
<evidence type="ECO:0000256" key="9">
    <source>
        <dbReference type="ARBA" id="ARBA00048995"/>
    </source>
</evidence>
<dbReference type="EC" id="4.1.1.31" evidence="4"/>
<dbReference type="InterPro" id="IPR033129">
    <property type="entry name" value="PEPCASE_His_AS"/>
</dbReference>
<dbReference type="HAMAP" id="MF_00595">
    <property type="entry name" value="PEPcase_type1"/>
    <property type="match status" value="1"/>
</dbReference>
<name>A0A9P1FLS5_9DINO</name>
<dbReference type="Gene3D" id="1.20.1440.90">
    <property type="entry name" value="Phosphoenolpyruvate/pyruvate domain"/>
    <property type="match status" value="1"/>
</dbReference>
<dbReference type="GO" id="GO:0005829">
    <property type="term" value="C:cytosol"/>
    <property type="evidence" value="ECO:0007669"/>
    <property type="project" value="TreeGrafter"/>
</dbReference>
<dbReference type="InterPro" id="IPR022805">
    <property type="entry name" value="PEP_COase_bac/pln-type"/>
</dbReference>
<evidence type="ECO:0000313" key="12">
    <source>
        <dbReference type="EMBL" id="CAI3979115.1"/>
    </source>
</evidence>
<keyword evidence="8" id="KW-0120">Carbon dioxide fixation</keyword>
<feature type="active site" evidence="11">
    <location>
        <position position="603"/>
    </location>
</feature>
<dbReference type="PRINTS" id="PR00150">
    <property type="entry name" value="PEPCARBXLASE"/>
</dbReference>
<dbReference type="PANTHER" id="PTHR30523">
    <property type="entry name" value="PHOSPHOENOLPYRUVATE CARBOXYLASE"/>
    <property type="match status" value="1"/>
</dbReference>
<dbReference type="EMBL" id="CAMXCT010000458">
    <property type="protein sequence ID" value="CAI3979115.1"/>
    <property type="molecule type" value="Genomic_DNA"/>
</dbReference>
<evidence type="ECO:0000256" key="7">
    <source>
        <dbReference type="ARBA" id="ARBA00023239"/>
    </source>
</evidence>
<dbReference type="NCBIfam" id="NF000584">
    <property type="entry name" value="PRK00009.1"/>
    <property type="match status" value="1"/>
</dbReference>
<sequence length="942" mass="106176">MSGGTITSDFAMLTAQLLEILRAHEGMRVFSPRNEAGEVTEHILLPKASLKLLDAAEEYQKTGDFKKVVSTVEKMDDYDMMISGRVLQEILVQAGLAEAHHRLRTFKNSVSSEVQGVTNTEDSSVVSFIGTFEKLVQKGIKPADIREAIIQQKIELVLTAHPTEAQRRSALKKHEQMLQQMKVHDAKDQLTPGQLAGLYDKIKAIQWSCWRTNTVRRTRPTPEGEARNGMLVIEETVWKAVPEHYRRLDRCLTRIGASPLPFDASILKMSSWMGGDRDGNPNVTWEVTKKVVTLLRWRVVELYYREVDELLYELSMDGEVNEEMRAEVEAVSSMWTASAPGSKVCKPDARSGVHWNFHTGVAEDEPYRRLLMAIRRRCWRTKVSMEALYMGKQNDPDFEKEVLTSSEELARPLEIMYRSLIEQGDEIVANGRLLDLIRRVRTFGISMACLDVRQESDRHSEVMDTLTSFLGLGKFTEWTEQERCDWLVKEIESKRPLLAPDMPMSDIVKEILDTYKIIAELPSEALGAYVISMSRATSDILTVCLLQKVGGVKKMMRVAPLFETREDLINAPKVIDAALGVQWYKDHVQGKQEVMLGYSDSVKDAGKFASTWELHRAMENLLEVGKKHGVQITFFHGRGGSIGRGGGPPNFILQAQPAGSLQNGHLRLTIQGETIGRHFPSDEVAERTLEQYSTAVLEHTLAPPPLPKPEFRAAMQELSDLSAEHYQKTVFKSDGEIFVRFFHTFTPTSELGQMNIGSRPAKRRSYGGIDTLRAIPWIFAWTQTRLLLPVWLGNGLALQKYIDAGKLPLLQQMYKEWPFFRSMLDLIDVELGKSSPMITEHYESKTVQQDADLKKLGADLRAGLQQMIDNILKVKGASELLSQEPNLKAAIAMRKPYLDTAHAIQAEVLKRLRSTEGEVPVELRDAMIITIQGIAAGMQNTG</sequence>
<dbReference type="GO" id="GO:0015977">
    <property type="term" value="P:carbon fixation"/>
    <property type="evidence" value="ECO:0007669"/>
    <property type="project" value="UniProtKB-KW"/>
</dbReference>
<keyword evidence="7" id="KW-0456">Lyase</keyword>
<dbReference type="EMBL" id="CAMXCT030000458">
    <property type="protein sequence ID" value="CAL4766427.1"/>
    <property type="molecule type" value="Genomic_DNA"/>
</dbReference>
<comment type="caution">
    <text evidence="12">The sequence shown here is derived from an EMBL/GenBank/DDBJ whole genome shotgun (WGS) entry which is preliminary data.</text>
</comment>
<dbReference type="PROSITE" id="PS00393">
    <property type="entry name" value="PEPCASE_2"/>
    <property type="match status" value="1"/>
</dbReference>
<organism evidence="12">
    <name type="scientific">Cladocopium goreaui</name>
    <dbReference type="NCBI Taxonomy" id="2562237"/>
    <lineage>
        <taxon>Eukaryota</taxon>
        <taxon>Sar</taxon>
        <taxon>Alveolata</taxon>
        <taxon>Dinophyceae</taxon>
        <taxon>Suessiales</taxon>
        <taxon>Symbiodiniaceae</taxon>
        <taxon>Cladocopium</taxon>
    </lineage>
</organism>
<keyword evidence="14" id="KW-1185">Reference proteome</keyword>
<protein>
    <recommendedName>
        <fullName evidence="4">phosphoenolpyruvate carboxylase</fullName>
        <ecNumber evidence="4">4.1.1.31</ecNumber>
    </recommendedName>
</protein>
<dbReference type="GO" id="GO:0008964">
    <property type="term" value="F:phosphoenolpyruvate carboxylase activity"/>
    <property type="evidence" value="ECO:0007669"/>
    <property type="project" value="UniProtKB-EC"/>
</dbReference>
<dbReference type="PROSITE" id="PS00781">
    <property type="entry name" value="PEPCASE_1"/>
    <property type="match status" value="1"/>
</dbReference>
<dbReference type="EMBL" id="CAMXCT020000458">
    <property type="protein sequence ID" value="CAL1132490.1"/>
    <property type="molecule type" value="Genomic_DNA"/>
</dbReference>
<evidence type="ECO:0000256" key="8">
    <source>
        <dbReference type="ARBA" id="ARBA00023300"/>
    </source>
</evidence>
<evidence type="ECO:0000313" key="14">
    <source>
        <dbReference type="Proteomes" id="UP001152797"/>
    </source>
</evidence>
<dbReference type="PANTHER" id="PTHR30523:SF33">
    <property type="entry name" value="PHOSPHOENOLPYRUVATE CARBOXYLASE 3"/>
    <property type="match status" value="1"/>
</dbReference>
<dbReference type="GO" id="GO:0006099">
    <property type="term" value="P:tricarboxylic acid cycle"/>
    <property type="evidence" value="ECO:0007669"/>
    <property type="project" value="InterPro"/>
</dbReference>
<evidence type="ECO:0000256" key="11">
    <source>
        <dbReference type="PROSITE-ProRule" id="PRU10112"/>
    </source>
</evidence>
<dbReference type="AlphaFoldDB" id="A0A9P1FLS5"/>
<comment type="similarity">
    <text evidence="3">Belongs to the PEPCase type 1 family.</text>
</comment>
<keyword evidence="6" id="KW-0460">Magnesium</keyword>
<proteinExistence type="inferred from homology"/>
<reference evidence="13 14" key="2">
    <citation type="submission" date="2024-05" db="EMBL/GenBank/DDBJ databases">
        <authorList>
            <person name="Chen Y."/>
            <person name="Shah S."/>
            <person name="Dougan E. K."/>
            <person name="Thang M."/>
            <person name="Chan C."/>
        </authorList>
    </citation>
    <scope>NUCLEOTIDE SEQUENCE [LARGE SCALE GENOMIC DNA]</scope>
</reference>
<reference evidence="12" key="1">
    <citation type="submission" date="2022-10" db="EMBL/GenBank/DDBJ databases">
        <authorList>
            <person name="Chen Y."/>
            <person name="Dougan E. K."/>
            <person name="Chan C."/>
            <person name="Rhodes N."/>
            <person name="Thang M."/>
        </authorList>
    </citation>
    <scope>NUCLEOTIDE SEQUENCE</scope>
</reference>
<evidence type="ECO:0000256" key="6">
    <source>
        <dbReference type="ARBA" id="ARBA00022842"/>
    </source>
</evidence>
<keyword evidence="5" id="KW-0963">Cytoplasm</keyword>
<evidence type="ECO:0000256" key="3">
    <source>
        <dbReference type="ARBA" id="ARBA00008346"/>
    </source>
</evidence>
<evidence type="ECO:0000256" key="2">
    <source>
        <dbReference type="ARBA" id="ARBA00004496"/>
    </source>
</evidence>
<gene>
    <name evidence="12" type="ORF">C1SCF055_LOCUS7092</name>
</gene>
<evidence type="ECO:0000256" key="4">
    <source>
        <dbReference type="ARBA" id="ARBA00012305"/>
    </source>
</evidence>
<evidence type="ECO:0000313" key="13">
    <source>
        <dbReference type="EMBL" id="CAL4766427.1"/>
    </source>
</evidence>